<keyword evidence="1" id="KW-1133">Transmembrane helix</keyword>
<dbReference type="Ensembl" id="ENSNMLT00000039240.1">
    <property type="protein sequence ID" value="ENSNMLP00000035234.1"/>
    <property type="gene ID" value="ENSNMLG00000021864.1"/>
</dbReference>
<protein>
    <submittedName>
        <fullName evidence="2">Uncharacterized protein</fullName>
    </submittedName>
</protein>
<feature type="transmembrane region" description="Helical" evidence="1">
    <location>
        <begin position="16"/>
        <end position="41"/>
    </location>
</feature>
<accession>A0A8C6WVL6</accession>
<proteinExistence type="predicted"/>
<keyword evidence="1" id="KW-0812">Transmembrane</keyword>
<dbReference type="Proteomes" id="UP000694523">
    <property type="component" value="Unplaced"/>
</dbReference>
<sequence length="58" mass="6440">LDTDYLLHGDNSKASILFLSAFFIVQLALPSVATGKTIIVYMGKVRESSSKTPRYLYV</sequence>
<evidence type="ECO:0000313" key="3">
    <source>
        <dbReference type="Proteomes" id="UP000694523"/>
    </source>
</evidence>
<evidence type="ECO:0000313" key="2">
    <source>
        <dbReference type="Ensembl" id="ENSNMLP00000035234.1"/>
    </source>
</evidence>
<reference evidence="2" key="2">
    <citation type="submission" date="2025-09" db="UniProtKB">
        <authorList>
            <consortium name="Ensembl"/>
        </authorList>
    </citation>
    <scope>IDENTIFICATION</scope>
</reference>
<reference evidence="2" key="1">
    <citation type="submission" date="2025-08" db="UniProtKB">
        <authorList>
            <consortium name="Ensembl"/>
        </authorList>
    </citation>
    <scope>IDENTIFICATION</scope>
</reference>
<keyword evidence="3" id="KW-1185">Reference proteome</keyword>
<evidence type="ECO:0000256" key="1">
    <source>
        <dbReference type="SAM" id="Phobius"/>
    </source>
</evidence>
<keyword evidence="1" id="KW-0472">Membrane</keyword>
<organism evidence="2 3">
    <name type="scientific">Neogobius melanostomus</name>
    <name type="common">round goby</name>
    <dbReference type="NCBI Taxonomy" id="47308"/>
    <lineage>
        <taxon>Eukaryota</taxon>
        <taxon>Metazoa</taxon>
        <taxon>Chordata</taxon>
        <taxon>Craniata</taxon>
        <taxon>Vertebrata</taxon>
        <taxon>Euteleostomi</taxon>
        <taxon>Actinopterygii</taxon>
        <taxon>Neopterygii</taxon>
        <taxon>Teleostei</taxon>
        <taxon>Neoteleostei</taxon>
        <taxon>Acanthomorphata</taxon>
        <taxon>Gobiaria</taxon>
        <taxon>Gobiiformes</taxon>
        <taxon>Gobioidei</taxon>
        <taxon>Gobiidae</taxon>
        <taxon>Benthophilinae</taxon>
        <taxon>Neogobiini</taxon>
        <taxon>Neogobius</taxon>
    </lineage>
</organism>
<dbReference type="AlphaFoldDB" id="A0A8C6WVL6"/>
<name>A0A8C6WVL6_9GOBI</name>